<comment type="caution">
    <text evidence="1">The sequence shown here is derived from an EMBL/GenBank/DDBJ whole genome shotgun (WGS) entry which is preliminary data.</text>
</comment>
<dbReference type="EMBL" id="JAWJWE010000038">
    <property type="protein sequence ID" value="KAK6623701.1"/>
    <property type="molecule type" value="Genomic_DNA"/>
</dbReference>
<sequence length="76" mass="8665">VSLGKVASFEKKGAKAKKKGRKLECGLERPVKTAWRMTIELELALISCLEAFIFNRQLQPSDRENKKITSDKIQFL</sequence>
<name>A0AAN8S197_POLSC</name>
<dbReference type="AlphaFoldDB" id="A0AAN8S197"/>
<feature type="non-terminal residue" evidence="1">
    <location>
        <position position="1"/>
    </location>
</feature>
<dbReference type="Proteomes" id="UP001372834">
    <property type="component" value="Unassembled WGS sequence"/>
</dbReference>
<evidence type="ECO:0000313" key="2">
    <source>
        <dbReference type="Proteomes" id="UP001372834"/>
    </source>
</evidence>
<organism evidence="1 2">
    <name type="scientific">Polyplax serrata</name>
    <name type="common">Common mouse louse</name>
    <dbReference type="NCBI Taxonomy" id="468196"/>
    <lineage>
        <taxon>Eukaryota</taxon>
        <taxon>Metazoa</taxon>
        <taxon>Ecdysozoa</taxon>
        <taxon>Arthropoda</taxon>
        <taxon>Hexapoda</taxon>
        <taxon>Insecta</taxon>
        <taxon>Pterygota</taxon>
        <taxon>Neoptera</taxon>
        <taxon>Paraneoptera</taxon>
        <taxon>Psocodea</taxon>
        <taxon>Troctomorpha</taxon>
        <taxon>Phthiraptera</taxon>
        <taxon>Anoplura</taxon>
        <taxon>Polyplacidae</taxon>
        <taxon>Polyplax</taxon>
    </lineage>
</organism>
<proteinExistence type="predicted"/>
<reference evidence="1 2" key="1">
    <citation type="submission" date="2023-10" db="EMBL/GenBank/DDBJ databases">
        <title>Genomes of two closely related lineages of the louse Polyplax serrata with different host specificities.</title>
        <authorList>
            <person name="Martinu J."/>
            <person name="Tarabai H."/>
            <person name="Stefka J."/>
            <person name="Hypsa V."/>
        </authorList>
    </citation>
    <scope>NUCLEOTIDE SEQUENCE [LARGE SCALE GENOMIC DNA]</scope>
    <source>
        <strain evidence="1">HR10_N</strain>
    </source>
</reference>
<protein>
    <submittedName>
        <fullName evidence="1">Uncharacterized protein</fullName>
    </submittedName>
</protein>
<gene>
    <name evidence="1" type="ORF">RUM43_009553</name>
</gene>
<evidence type="ECO:0000313" key="1">
    <source>
        <dbReference type="EMBL" id="KAK6623701.1"/>
    </source>
</evidence>
<accession>A0AAN8S197</accession>